<keyword evidence="2" id="KW-0966">Cell projection</keyword>
<sequence>MRETSPRGWHRWRVAVVKSAPSGAPFDRMMRLTGAPVVDPEPARNPEPRGQDGIRHDLVARVRQQIADGTYDTEEKWLLAEEALLRRISGCA</sequence>
<gene>
    <name evidence="2" type="ORF">J8F10_21990</name>
</gene>
<name>A0ABS5BW53_9BACT</name>
<dbReference type="RefSeq" id="WP_210657460.1">
    <property type="nucleotide sequence ID" value="NZ_JAGKQQ010000001.1"/>
</dbReference>
<comment type="caution">
    <text evidence="2">The sequence shown here is derived from an EMBL/GenBank/DDBJ whole genome shotgun (WGS) entry which is preliminary data.</text>
</comment>
<evidence type="ECO:0000313" key="2">
    <source>
        <dbReference type="EMBL" id="MBP3957934.1"/>
    </source>
</evidence>
<dbReference type="Proteomes" id="UP000676565">
    <property type="component" value="Unassembled WGS sequence"/>
</dbReference>
<keyword evidence="2" id="KW-0282">Flagellum</keyword>
<proteinExistence type="predicted"/>
<organism evidence="2 3">
    <name type="scientific">Gemmata palustris</name>
    <dbReference type="NCBI Taxonomy" id="2822762"/>
    <lineage>
        <taxon>Bacteria</taxon>
        <taxon>Pseudomonadati</taxon>
        <taxon>Planctomycetota</taxon>
        <taxon>Planctomycetia</taxon>
        <taxon>Gemmatales</taxon>
        <taxon>Gemmataceae</taxon>
        <taxon>Gemmata</taxon>
    </lineage>
</organism>
<evidence type="ECO:0000313" key="3">
    <source>
        <dbReference type="Proteomes" id="UP000676565"/>
    </source>
</evidence>
<reference evidence="2 3" key="1">
    <citation type="submission" date="2021-04" db="EMBL/GenBank/DDBJ databases">
        <authorList>
            <person name="Ivanova A."/>
        </authorList>
    </citation>
    <scope>NUCLEOTIDE SEQUENCE [LARGE SCALE GENOMIC DNA]</scope>
    <source>
        <strain evidence="2 3">G18</strain>
    </source>
</reference>
<accession>A0ABS5BW53</accession>
<keyword evidence="2" id="KW-0969">Cilium</keyword>
<feature type="region of interest" description="Disordered" evidence="1">
    <location>
        <begin position="35"/>
        <end position="54"/>
    </location>
</feature>
<dbReference type="EMBL" id="JAGKQQ010000001">
    <property type="protein sequence ID" value="MBP3957934.1"/>
    <property type="molecule type" value="Genomic_DNA"/>
</dbReference>
<evidence type="ECO:0000256" key="1">
    <source>
        <dbReference type="SAM" id="MobiDB-lite"/>
    </source>
</evidence>
<keyword evidence="3" id="KW-1185">Reference proteome</keyword>
<feature type="compositionally biased region" description="Basic and acidic residues" evidence="1">
    <location>
        <begin position="41"/>
        <end position="54"/>
    </location>
</feature>
<protein>
    <submittedName>
        <fullName evidence="2">Flagellar biosynthesis anti-sigma factor FlgM</fullName>
    </submittedName>
</protein>